<keyword evidence="1" id="KW-0472">Membrane</keyword>
<evidence type="ECO:0000259" key="2">
    <source>
        <dbReference type="Pfam" id="PF01757"/>
    </source>
</evidence>
<dbReference type="InterPro" id="IPR002656">
    <property type="entry name" value="Acyl_transf_3_dom"/>
</dbReference>
<dbReference type="Pfam" id="PF01757">
    <property type="entry name" value="Acyl_transf_3"/>
    <property type="match status" value="1"/>
</dbReference>
<organism evidence="3 4">
    <name type="scientific">Bifidobacterium saguini</name>
    <dbReference type="NCBI Taxonomy" id="762210"/>
    <lineage>
        <taxon>Bacteria</taxon>
        <taxon>Bacillati</taxon>
        <taxon>Actinomycetota</taxon>
        <taxon>Actinomycetes</taxon>
        <taxon>Bifidobacteriales</taxon>
        <taxon>Bifidobacteriaceae</taxon>
        <taxon>Bifidobacterium</taxon>
    </lineage>
</organism>
<feature type="transmembrane region" description="Helical" evidence="1">
    <location>
        <begin position="161"/>
        <end position="179"/>
    </location>
</feature>
<evidence type="ECO:0000313" key="4">
    <source>
        <dbReference type="Proteomes" id="UP000663729"/>
    </source>
</evidence>
<feature type="transmembrane region" description="Helical" evidence="1">
    <location>
        <begin position="136"/>
        <end position="155"/>
    </location>
</feature>
<feature type="transmembrane region" description="Helical" evidence="1">
    <location>
        <begin position="223"/>
        <end position="240"/>
    </location>
</feature>
<dbReference type="GO" id="GO:0016746">
    <property type="term" value="F:acyltransferase activity"/>
    <property type="evidence" value="ECO:0007669"/>
    <property type="project" value="UniProtKB-KW"/>
</dbReference>
<reference evidence="3 4" key="1">
    <citation type="submission" date="2021-03" db="EMBL/GenBank/DDBJ databases">
        <title>Genome sequencing of Bifidobacterium saguini DSMZ 23967.</title>
        <authorList>
            <person name="Kim J."/>
        </authorList>
    </citation>
    <scope>NUCLEOTIDE SEQUENCE [LARGE SCALE GENOMIC DNA]</scope>
    <source>
        <strain evidence="3 4">DSMZ 23967</strain>
    </source>
</reference>
<sequence>MFMILESHFVIHNDYDFSQIPIGFERFFLVVFMADAGKIGVVVFFTISAWFLIDKEVALYSSLKRLWILEREVLFYSIILGVVYYCTDLIGTKVLAKSFLPLLTNTWWYVSAYALFLVFLPFVLSGLRLLGKEKHLSLAVISLILLGVLRYIPGFPAADDSYATFILLFIVISAYKWYFKPLNIVKSVLCIIIGICFMILRFSVFDAAYMFSGFNKPDAFGQVYVFPVLMVGFGLFSLFNQMTFHSKVVNRIAKSAFAVYLITDYPASEQLLWGRLFDLEHLYQYSFAIIKMLIILFCIYLICTVVDFMRQFIFAFSIDRNPGHLFDIFTNSIVSCRPYMRLRRFILSAMRDSMERTNRSL</sequence>
<feature type="domain" description="Acyltransferase 3" evidence="2">
    <location>
        <begin position="1"/>
        <end position="304"/>
    </location>
</feature>
<proteinExistence type="predicted"/>
<feature type="transmembrane region" description="Helical" evidence="1">
    <location>
        <begin position="73"/>
        <end position="95"/>
    </location>
</feature>
<dbReference type="EMBL" id="CP071732">
    <property type="protein sequence ID" value="QTB90255.1"/>
    <property type="molecule type" value="Genomic_DNA"/>
</dbReference>
<keyword evidence="3" id="KW-0808">Transferase</keyword>
<name>A0ABX7SBR0_9BIFI</name>
<dbReference type="Proteomes" id="UP000663729">
    <property type="component" value="Chromosome"/>
</dbReference>
<feature type="transmembrane region" description="Helical" evidence="1">
    <location>
        <begin position="188"/>
        <end position="211"/>
    </location>
</feature>
<evidence type="ECO:0000256" key="1">
    <source>
        <dbReference type="SAM" id="Phobius"/>
    </source>
</evidence>
<keyword evidence="1" id="KW-0812">Transmembrane</keyword>
<keyword evidence="1" id="KW-1133">Transmembrane helix</keyword>
<feature type="transmembrane region" description="Helical" evidence="1">
    <location>
        <begin position="252"/>
        <end position="268"/>
    </location>
</feature>
<gene>
    <name evidence="3" type="ORF">BSD967_07875</name>
</gene>
<keyword evidence="3" id="KW-0012">Acyltransferase</keyword>
<protein>
    <submittedName>
        <fullName evidence="3">Acyltransferase family protein</fullName>
    </submittedName>
</protein>
<feature type="transmembrane region" description="Helical" evidence="1">
    <location>
        <begin position="27"/>
        <end position="53"/>
    </location>
</feature>
<feature type="transmembrane region" description="Helical" evidence="1">
    <location>
        <begin position="288"/>
        <end position="309"/>
    </location>
</feature>
<evidence type="ECO:0000313" key="3">
    <source>
        <dbReference type="EMBL" id="QTB90255.1"/>
    </source>
</evidence>
<keyword evidence="4" id="KW-1185">Reference proteome</keyword>
<feature type="transmembrane region" description="Helical" evidence="1">
    <location>
        <begin position="107"/>
        <end position="124"/>
    </location>
</feature>
<accession>A0ABX7SBR0</accession>